<dbReference type="Proteomes" id="UP001204015">
    <property type="component" value="Unassembled WGS sequence"/>
</dbReference>
<dbReference type="InterPro" id="IPR001240">
    <property type="entry name" value="PRAI_dom"/>
</dbReference>
<dbReference type="PANTHER" id="PTHR42894">
    <property type="entry name" value="N-(5'-PHOSPHORIBOSYL)ANTHRANILATE ISOMERASE"/>
    <property type="match status" value="1"/>
</dbReference>
<evidence type="ECO:0000256" key="8">
    <source>
        <dbReference type="ARBA" id="ARBA00023235"/>
    </source>
</evidence>
<evidence type="ECO:0000256" key="5">
    <source>
        <dbReference type="ARBA" id="ARBA00022605"/>
    </source>
</evidence>
<accession>A0ABT1BXW4</accession>
<comment type="caution">
    <text evidence="11">The sequence shown here is derived from an EMBL/GenBank/DDBJ whole genome shotgun (WGS) entry which is preliminary data.</text>
</comment>
<dbReference type="RefSeq" id="WP_252761259.1">
    <property type="nucleotide sequence ID" value="NZ_JAMXLY010000032.1"/>
</dbReference>
<dbReference type="HAMAP" id="MF_00135">
    <property type="entry name" value="PRAI"/>
    <property type="match status" value="1"/>
</dbReference>
<keyword evidence="5 9" id="KW-0028">Amino-acid biosynthesis</keyword>
<dbReference type="EMBL" id="JAMXLY010000032">
    <property type="protein sequence ID" value="MCO6025901.1"/>
    <property type="molecule type" value="Genomic_DNA"/>
</dbReference>
<keyword evidence="7 9" id="KW-0057">Aromatic amino acid biosynthesis</keyword>
<feature type="domain" description="N-(5'phosphoribosyl) anthranilate isomerase (PRAI)" evidence="10">
    <location>
        <begin position="4"/>
        <end position="214"/>
    </location>
</feature>
<organism evidence="11 12">
    <name type="scientific">Segatella cerevisiae</name>
    <dbReference type="NCBI Taxonomy" id="2053716"/>
    <lineage>
        <taxon>Bacteria</taxon>
        <taxon>Pseudomonadati</taxon>
        <taxon>Bacteroidota</taxon>
        <taxon>Bacteroidia</taxon>
        <taxon>Bacteroidales</taxon>
        <taxon>Prevotellaceae</taxon>
        <taxon>Segatella</taxon>
    </lineage>
</organism>
<evidence type="ECO:0000256" key="9">
    <source>
        <dbReference type="HAMAP-Rule" id="MF_00135"/>
    </source>
</evidence>
<evidence type="ECO:0000256" key="1">
    <source>
        <dbReference type="ARBA" id="ARBA00001164"/>
    </source>
</evidence>
<evidence type="ECO:0000256" key="3">
    <source>
        <dbReference type="ARBA" id="ARBA00012572"/>
    </source>
</evidence>
<evidence type="ECO:0000313" key="11">
    <source>
        <dbReference type="EMBL" id="MCO6025901.1"/>
    </source>
</evidence>
<keyword evidence="6 9" id="KW-0822">Tryptophan biosynthesis</keyword>
<dbReference type="Pfam" id="PF00697">
    <property type="entry name" value="PRAI"/>
    <property type="match status" value="1"/>
</dbReference>
<sequence length="218" mass="24274">MKIKVCGLRDVANIRAVSQLDIDLMGFIFFPKSPRYVLANPNFPKLSKGDTAGDGKPERVGVFVDEMPQKMIRAIYDYGLTAIQLHGQESRVLCENLRKTLDPDICPGIKLIKAISVKEPADVDRYKVYEGAVDYFLFDTKCNSAGGSGRHFDWSVLDGYDGDTPFLLSGGIGPEDAARVRSFHHPKFAGIDLNSRFEISPALKDIDKLQTFIEQVRS</sequence>
<evidence type="ECO:0000256" key="7">
    <source>
        <dbReference type="ARBA" id="ARBA00023141"/>
    </source>
</evidence>
<proteinExistence type="inferred from homology"/>
<comment type="pathway">
    <text evidence="2 9">Amino-acid biosynthesis; L-tryptophan biosynthesis; L-tryptophan from chorismate: step 3/5.</text>
</comment>
<comment type="similarity">
    <text evidence="9">Belongs to the TrpF family.</text>
</comment>
<dbReference type="CDD" id="cd00405">
    <property type="entry name" value="PRAI"/>
    <property type="match status" value="1"/>
</dbReference>
<dbReference type="Gene3D" id="3.20.20.70">
    <property type="entry name" value="Aldolase class I"/>
    <property type="match status" value="1"/>
</dbReference>
<dbReference type="PANTHER" id="PTHR42894:SF1">
    <property type="entry name" value="N-(5'-PHOSPHORIBOSYL)ANTHRANILATE ISOMERASE"/>
    <property type="match status" value="1"/>
</dbReference>
<keyword evidence="12" id="KW-1185">Reference proteome</keyword>
<gene>
    <name evidence="9" type="primary">trpF</name>
    <name evidence="11" type="ORF">NG821_08645</name>
</gene>
<protein>
    <recommendedName>
        <fullName evidence="4 9">N-(5'-phosphoribosyl)anthranilate isomerase</fullName>
        <shortName evidence="9">PRAI</shortName>
        <ecNumber evidence="3 9">5.3.1.24</ecNumber>
    </recommendedName>
</protein>
<comment type="catalytic activity">
    <reaction evidence="1 9">
        <text>N-(5-phospho-beta-D-ribosyl)anthranilate = 1-(2-carboxyphenylamino)-1-deoxy-D-ribulose 5-phosphate</text>
        <dbReference type="Rhea" id="RHEA:21540"/>
        <dbReference type="ChEBI" id="CHEBI:18277"/>
        <dbReference type="ChEBI" id="CHEBI:58613"/>
        <dbReference type="EC" id="5.3.1.24"/>
    </reaction>
</comment>
<evidence type="ECO:0000259" key="10">
    <source>
        <dbReference type="Pfam" id="PF00697"/>
    </source>
</evidence>
<dbReference type="InterPro" id="IPR011060">
    <property type="entry name" value="RibuloseP-bd_barrel"/>
</dbReference>
<dbReference type="GO" id="GO:0016853">
    <property type="term" value="F:isomerase activity"/>
    <property type="evidence" value="ECO:0007669"/>
    <property type="project" value="UniProtKB-KW"/>
</dbReference>
<dbReference type="SUPFAM" id="SSF51366">
    <property type="entry name" value="Ribulose-phoshate binding barrel"/>
    <property type="match status" value="1"/>
</dbReference>
<dbReference type="EC" id="5.3.1.24" evidence="3 9"/>
<dbReference type="InterPro" id="IPR013785">
    <property type="entry name" value="Aldolase_TIM"/>
</dbReference>
<dbReference type="InterPro" id="IPR044643">
    <property type="entry name" value="TrpF_fam"/>
</dbReference>
<evidence type="ECO:0000256" key="2">
    <source>
        <dbReference type="ARBA" id="ARBA00004664"/>
    </source>
</evidence>
<reference evidence="11 12" key="1">
    <citation type="submission" date="2022-06" db="EMBL/GenBank/DDBJ databases">
        <title>A taxonomic note on the genus Prevotella: Description of four novel genera and emended description of the genera Hallella and Xylanibacter.</title>
        <authorList>
            <person name="Hitch T.C.A."/>
        </authorList>
    </citation>
    <scope>NUCLEOTIDE SEQUENCE [LARGE SCALE GENOMIC DNA]</scope>
    <source>
        <strain evidence="11 12">DSM 100619</strain>
    </source>
</reference>
<evidence type="ECO:0000256" key="4">
    <source>
        <dbReference type="ARBA" id="ARBA00022272"/>
    </source>
</evidence>
<name>A0ABT1BXW4_9BACT</name>
<evidence type="ECO:0000313" key="12">
    <source>
        <dbReference type="Proteomes" id="UP001204015"/>
    </source>
</evidence>
<keyword evidence="8 9" id="KW-0413">Isomerase</keyword>
<evidence type="ECO:0000256" key="6">
    <source>
        <dbReference type="ARBA" id="ARBA00022822"/>
    </source>
</evidence>